<dbReference type="EMBL" id="CM007894">
    <property type="protein sequence ID" value="OTG25149.1"/>
    <property type="molecule type" value="Genomic_DNA"/>
</dbReference>
<proteinExistence type="predicted"/>
<evidence type="ECO:0000313" key="2">
    <source>
        <dbReference type="Proteomes" id="UP000215914"/>
    </source>
</evidence>
<protein>
    <submittedName>
        <fullName evidence="1">Uncharacterized protein</fullName>
    </submittedName>
</protein>
<organism evidence="1 2">
    <name type="scientific">Helianthus annuus</name>
    <name type="common">Common sunflower</name>
    <dbReference type="NCBI Taxonomy" id="4232"/>
    <lineage>
        <taxon>Eukaryota</taxon>
        <taxon>Viridiplantae</taxon>
        <taxon>Streptophyta</taxon>
        <taxon>Embryophyta</taxon>
        <taxon>Tracheophyta</taxon>
        <taxon>Spermatophyta</taxon>
        <taxon>Magnoliopsida</taxon>
        <taxon>eudicotyledons</taxon>
        <taxon>Gunneridae</taxon>
        <taxon>Pentapetalae</taxon>
        <taxon>asterids</taxon>
        <taxon>campanulids</taxon>
        <taxon>Asterales</taxon>
        <taxon>Asteraceae</taxon>
        <taxon>Asteroideae</taxon>
        <taxon>Heliantheae alliance</taxon>
        <taxon>Heliantheae</taxon>
        <taxon>Helianthus</taxon>
    </lineage>
</organism>
<dbReference type="AlphaFoldDB" id="A0A251UQ19"/>
<gene>
    <name evidence="1" type="ORF">HannXRQ_Chr05g0144481</name>
</gene>
<name>A0A251UQ19_HELAN</name>
<accession>A0A251UQ19</accession>
<sequence>MQAPAEYLWSCKACIVSKTVYIICSRVGVRFSCFENSLHYLASCRGGYPIV</sequence>
<keyword evidence="2" id="KW-1185">Reference proteome</keyword>
<evidence type="ECO:0000313" key="1">
    <source>
        <dbReference type="EMBL" id="OTG25149.1"/>
    </source>
</evidence>
<dbReference type="InParanoid" id="A0A251UQ19"/>
<dbReference type="Proteomes" id="UP000215914">
    <property type="component" value="Chromosome 5"/>
</dbReference>
<reference evidence="2" key="1">
    <citation type="journal article" date="2017" name="Nature">
        <title>The sunflower genome provides insights into oil metabolism, flowering and Asterid evolution.</title>
        <authorList>
            <person name="Badouin H."/>
            <person name="Gouzy J."/>
            <person name="Grassa C.J."/>
            <person name="Murat F."/>
            <person name="Staton S.E."/>
            <person name="Cottret L."/>
            <person name="Lelandais-Briere C."/>
            <person name="Owens G.L."/>
            <person name="Carrere S."/>
            <person name="Mayjonade B."/>
            <person name="Legrand L."/>
            <person name="Gill N."/>
            <person name="Kane N.C."/>
            <person name="Bowers J.E."/>
            <person name="Hubner S."/>
            <person name="Bellec A."/>
            <person name="Berard A."/>
            <person name="Berges H."/>
            <person name="Blanchet N."/>
            <person name="Boniface M.C."/>
            <person name="Brunel D."/>
            <person name="Catrice O."/>
            <person name="Chaidir N."/>
            <person name="Claudel C."/>
            <person name="Donnadieu C."/>
            <person name="Faraut T."/>
            <person name="Fievet G."/>
            <person name="Helmstetter N."/>
            <person name="King M."/>
            <person name="Knapp S.J."/>
            <person name="Lai Z."/>
            <person name="Le Paslier M.C."/>
            <person name="Lippi Y."/>
            <person name="Lorenzon L."/>
            <person name="Mandel J.R."/>
            <person name="Marage G."/>
            <person name="Marchand G."/>
            <person name="Marquand E."/>
            <person name="Bret-Mestries E."/>
            <person name="Morien E."/>
            <person name="Nambeesan S."/>
            <person name="Nguyen T."/>
            <person name="Pegot-Espagnet P."/>
            <person name="Pouilly N."/>
            <person name="Raftis F."/>
            <person name="Sallet E."/>
            <person name="Schiex T."/>
            <person name="Thomas J."/>
            <person name="Vandecasteele C."/>
            <person name="Vares D."/>
            <person name="Vear F."/>
            <person name="Vautrin S."/>
            <person name="Crespi M."/>
            <person name="Mangin B."/>
            <person name="Burke J.M."/>
            <person name="Salse J."/>
            <person name="Munos S."/>
            <person name="Vincourt P."/>
            <person name="Rieseberg L.H."/>
            <person name="Langlade N.B."/>
        </authorList>
    </citation>
    <scope>NUCLEOTIDE SEQUENCE [LARGE SCALE GENOMIC DNA]</scope>
    <source>
        <strain evidence="2">cv. SF193</strain>
    </source>
</reference>